<dbReference type="GO" id="GO:0005737">
    <property type="term" value="C:cytoplasm"/>
    <property type="evidence" value="ECO:0007669"/>
    <property type="project" value="UniProtKB-SubCell"/>
</dbReference>
<dbReference type="HAMAP" id="MF_00376">
    <property type="entry name" value="Dephospho_CoA_kinase"/>
    <property type="match status" value="1"/>
</dbReference>
<sequence length="208" mass="23853">MRKKPIVIGIIGGVSSGKSTVANFFKMLGSDVIDADEMVKGLLKRTDVKKKLVKLWGSEIIDSSGRIKKNEVAKIAFRSRGNTNKLNRIIHPMVKRMIDKKVSHSWRRMVVIDAALLLEAGYGGRCDRILFVDVPTASRYSRAVRGRGWSKGEVERRERFQMPLSKKRKTADYIINNSKSPSFTFKQVRRIYNEILEERLKIKEQKSK</sequence>
<feature type="binding site" evidence="3">
    <location>
        <begin position="15"/>
        <end position="20"/>
    </location>
    <ligand>
        <name>ATP</name>
        <dbReference type="ChEBI" id="CHEBI:30616"/>
    </ligand>
</feature>
<dbReference type="EC" id="2.7.1.24" evidence="3 4"/>
<dbReference type="Proteomes" id="UP000178797">
    <property type="component" value="Unassembled WGS sequence"/>
</dbReference>
<evidence type="ECO:0000256" key="4">
    <source>
        <dbReference type="NCBIfam" id="TIGR00152"/>
    </source>
</evidence>
<comment type="similarity">
    <text evidence="3">Belongs to the CoaE family.</text>
</comment>
<reference evidence="5 6" key="1">
    <citation type="journal article" date="2016" name="Nat. Commun.">
        <title>Thousands of microbial genomes shed light on interconnected biogeochemical processes in an aquifer system.</title>
        <authorList>
            <person name="Anantharaman K."/>
            <person name="Brown C.T."/>
            <person name="Hug L.A."/>
            <person name="Sharon I."/>
            <person name="Castelle C.J."/>
            <person name="Probst A.J."/>
            <person name="Thomas B.C."/>
            <person name="Singh A."/>
            <person name="Wilkins M.J."/>
            <person name="Karaoz U."/>
            <person name="Brodie E.L."/>
            <person name="Williams K.H."/>
            <person name="Hubbard S.S."/>
            <person name="Banfield J.F."/>
        </authorList>
    </citation>
    <scope>NUCLEOTIDE SEQUENCE [LARGE SCALE GENOMIC DNA]</scope>
</reference>
<evidence type="ECO:0000313" key="5">
    <source>
        <dbReference type="EMBL" id="OGL43113.1"/>
    </source>
</evidence>
<evidence type="ECO:0000256" key="3">
    <source>
        <dbReference type="HAMAP-Rule" id="MF_00376"/>
    </source>
</evidence>
<accession>A0A1F7RNL6</accession>
<dbReference type="GO" id="GO:0015937">
    <property type="term" value="P:coenzyme A biosynthetic process"/>
    <property type="evidence" value="ECO:0007669"/>
    <property type="project" value="UniProtKB-UniRule"/>
</dbReference>
<dbReference type="GO" id="GO:0004140">
    <property type="term" value="F:dephospho-CoA kinase activity"/>
    <property type="evidence" value="ECO:0007669"/>
    <property type="project" value="UniProtKB-UniRule"/>
</dbReference>
<comment type="catalytic activity">
    <reaction evidence="3">
        <text>3'-dephospho-CoA + ATP = ADP + CoA + H(+)</text>
        <dbReference type="Rhea" id="RHEA:18245"/>
        <dbReference type="ChEBI" id="CHEBI:15378"/>
        <dbReference type="ChEBI" id="CHEBI:30616"/>
        <dbReference type="ChEBI" id="CHEBI:57287"/>
        <dbReference type="ChEBI" id="CHEBI:57328"/>
        <dbReference type="ChEBI" id="CHEBI:456216"/>
        <dbReference type="EC" id="2.7.1.24"/>
    </reaction>
</comment>
<comment type="caution">
    <text evidence="5">The sequence shown here is derived from an EMBL/GenBank/DDBJ whole genome shotgun (WGS) entry which is preliminary data.</text>
</comment>
<dbReference type="PROSITE" id="PS51219">
    <property type="entry name" value="DPCK"/>
    <property type="match status" value="1"/>
</dbReference>
<dbReference type="Gene3D" id="3.40.50.300">
    <property type="entry name" value="P-loop containing nucleotide triphosphate hydrolases"/>
    <property type="match status" value="1"/>
</dbReference>
<evidence type="ECO:0000256" key="1">
    <source>
        <dbReference type="ARBA" id="ARBA00022741"/>
    </source>
</evidence>
<comment type="pathway">
    <text evidence="3">Cofactor biosynthesis; coenzyme A biosynthesis; CoA from (R)-pantothenate: step 5/5.</text>
</comment>
<comment type="function">
    <text evidence="3">Catalyzes the phosphorylation of the 3'-hydroxyl group of dephosphocoenzyme A to form coenzyme A.</text>
</comment>
<dbReference type="SUPFAM" id="SSF52540">
    <property type="entry name" value="P-loop containing nucleoside triphosphate hydrolases"/>
    <property type="match status" value="1"/>
</dbReference>
<keyword evidence="2 3" id="KW-0067">ATP-binding</keyword>
<dbReference type="EMBL" id="MGDE01000240">
    <property type="protein sequence ID" value="OGL43113.1"/>
    <property type="molecule type" value="Genomic_DNA"/>
</dbReference>
<keyword evidence="3" id="KW-0963">Cytoplasm</keyword>
<dbReference type="Pfam" id="PF01121">
    <property type="entry name" value="CoaE"/>
    <property type="match status" value="1"/>
</dbReference>
<keyword evidence="3" id="KW-0173">Coenzyme A biosynthesis</keyword>
<name>A0A1F7RNL6_9BACT</name>
<dbReference type="GO" id="GO:0005524">
    <property type="term" value="F:ATP binding"/>
    <property type="evidence" value="ECO:0007669"/>
    <property type="project" value="UniProtKB-UniRule"/>
</dbReference>
<dbReference type="UniPathway" id="UPA00241">
    <property type="reaction ID" value="UER00356"/>
</dbReference>
<evidence type="ECO:0000256" key="2">
    <source>
        <dbReference type="ARBA" id="ARBA00022840"/>
    </source>
</evidence>
<dbReference type="CDD" id="cd02022">
    <property type="entry name" value="DPCK"/>
    <property type="match status" value="1"/>
</dbReference>
<keyword evidence="1 3" id="KW-0547">Nucleotide-binding</keyword>
<keyword evidence="3 5" id="KW-0418">Kinase</keyword>
<gene>
    <name evidence="3" type="primary">coaE</name>
    <name evidence="5" type="ORF">A2W05_04915</name>
</gene>
<evidence type="ECO:0000313" key="6">
    <source>
        <dbReference type="Proteomes" id="UP000178797"/>
    </source>
</evidence>
<proteinExistence type="inferred from homology"/>
<dbReference type="PANTHER" id="PTHR10695">
    <property type="entry name" value="DEPHOSPHO-COA KINASE-RELATED"/>
    <property type="match status" value="1"/>
</dbReference>
<dbReference type="NCBIfam" id="TIGR00152">
    <property type="entry name" value="dephospho-CoA kinase"/>
    <property type="match status" value="1"/>
</dbReference>
<dbReference type="InterPro" id="IPR001977">
    <property type="entry name" value="Depp_CoAkinase"/>
</dbReference>
<dbReference type="PANTHER" id="PTHR10695:SF46">
    <property type="entry name" value="BIFUNCTIONAL COENZYME A SYNTHASE-RELATED"/>
    <property type="match status" value="1"/>
</dbReference>
<keyword evidence="3" id="KW-0808">Transferase</keyword>
<dbReference type="AlphaFoldDB" id="A0A1F7RNL6"/>
<protein>
    <recommendedName>
        <fullName evidence="3 4">Dephospho-CoA kinase</fullName>
        <ecNumber evidence="3 4">2.7.1.24</ecNumber>
    </recommendedName>
    <alternativeName>
        <fullName evidence="3">Dephosphocoenzyme A kinase</fullName>
    </alternativeName>
</protein>
<comment type="subcellular location">
    <subcellularLocation>
        <location evidence="3">Cytoplasm</location>
    </subcellularLocation>
</comment>
<dbReference type="InterPro" id="IPR027417">
    <property type="entry name" value="P-loop_NTPase"/>
</dbReference>
<organism evidence="5 6">
    <name type="scientific">Candidatus Schekmanbacteria bacterium RBG_16_38_10</name>
    <dbReference type="NCBI Taxonomy" id="1817879"/>
    <lineage>
        <taxon>Bacteria</taxon>
        <taxon>Candidatus Schekmaniibacteriota</taxon>
    </lineage>
</organism>